<evidence type="ECO:0000313" key="9">
    <source>
        <dbReference type="Proteomes" id="UP000504628"/>
    </source>
</evidence>
<keyword evidence="9" id="KW-1185">Reference proteome</keyword>
<keyword evidence="6" id="KW-1015">Disulfide bond</keyword>
<dbReference type="SUPFAM" id="SSF48201">
    <property type="entry name" value="Uteroglobin-like"/>
    <property type="match status" value="1"/>
</dbReference>
<dbReference type="OrthoDB" id="9535440at2759"/>
<evidence type="ECO:0000256" key="3">
    <source>
        <dbReference type="ARBA" id="ARBA00022525"/>
    </source>
</evidence>
<reference evidence="10" key="1">
    <citation type="submission" date="2025-08" db="UniProtKB">
        <authorList>
            <consortium name="RefSeq"/>
        </authorList>
    </citation>
    <scope>IDENTIFICATION</scope>
    <source>
        <tissue evidence="10">Muscle</tissue>
    </source>
</reference>
<dbReference type="FunCoup" id="A0A7E6E336">
    <property type="interactions" value="7"/>
</dbReference>
<dbReference type="PANTHER" id="PTHR11332">
    <property type="entry name" value="SECRETOGLOBIN FAMILY 1D"/>
    <property type="match status" value="1"/>
</dbReference>
<dbReference type="Proteomes" id="UP000504628">
    <property type="component" value="Chromosome 6"/>
</dbReference>
<name>A0A7E6E336_9CHIR</name>
<evidence type="ECO:0000313" key="10">
    <source>
        <dbReference type="RefSeq" id="XP_035885472.1"/>
    </source>
</evidence>
<evidence type="ECO:0000256" key="8">
    <source>
        <dbReference type="ARBA" id="ARBA00038364"/>
    </source>
</evidence>
<evidence type="ECO:0000256" key="6">
    <source>
        <dbReference type="ARBA" id="ARBA00023157"/>
    </source>
</evidence>
<comment type="subcellular location">
    <subcellularLocation>
        <location evidence="1">Secreted</location>
    </subcellularLocation>
</comment>
<accession>A0A7E6E336</accession>
<protein>
    <recommendedName>
        <fullName evidence="2">Uteroglobin</fullName>
    </recommendedName>
    <alternativeName>
        <fullName evidence="7">Secretoglobin family 1A member 1</fullName>
    </alternativeName>
</protein>
<dbReference type="GO" id="GO:0007165">
    <property type="term" value="P:signal transduction"/>
    <property type="evidence" value="ECO:0007669"/>
    <property type="project" value="InterPro"/>
</dbReference>
<evidence type="ECO:0000256" key="1">
    <source>
        <dbReference type="ARBA" id="ARBA00004613"/>
    </source>
</evidence>
<sequence>MLSPATNCSLFAKAELKATLTMRLSLCVLLVTLALCCYEANAKACPALMSEARSLFLEPESFYKINLVKFLPRQELIEASLKVKKWVDLMPFEDRAKLYNVAKALQSQCNS</sequence>
<dbReference type="PROSITE" id="PS51311">
    <property type="entry name" value="SCGB"/>
    <property type="match status" value="1"/>
</dbReference>
<evidence type="ECO:0000256" key="7">
    <source>
        <dbReference type="ARBA" id="ARBA00031712"/>
    </source>
</evidence>
<evidence type="ECO:0000256" key="2">
    <source>
        <dbReference type="ARBA" id="ARBA00020696"/>
    </source>
</evidence>
<dbReference type="InParanoid" id="A0A7E6E336"/>
<dbReference type="InterPro" id="IPR035960">
    <property type="entry name" value="Secretoglobin_sf"/>
</dbReference>
<organism evidence="9 10">
    <name type="scientific">Phyllostomus discolor</name>
    <name type="common">pale spear-nosed bat</name>
    <dbReference type="NCBI Taxonomy" id="89673"/>
    <lineage>
        <taxon>Eukaryota</taxon>
        <taxon>Metazoa</taxon>
        <taxon>Chordata</taxon>
        <taxon>Craniata</taxon>
        <taxon>Vertebrata</taxon>
        <taxon>Euteleostomi</taxon>
        <taxon>Mammalia</taxon>
        <taxon>Eutheria</taxon>
        <taxon>Laurasiatheria</taxon>
        <taxon>Chiroptera</taxon>
        <taxon>Yangochiroptera</taxon>
        <taxon>Phyllostomidae</taxon>
        <taxon>Phyllostominae</taxon>
        <taxon>Phyllostomus</taxon>
    </lineage>
</organism>
<dbReference type="Pfam" id="PF01099">
    <property type="entry name" value="Uteroglobin"/>
    <property type="match status" value="1"/>
</dbReference>
<keyword evidence="5" id="KW-0593">Phospholipase A2 inhibitor</keyword>
<evidence type="ECO:0000256" key="4">
    <source>
        <dbReference type="ARBA" id="ARBA00022729"/>
    </source>
</evidence>
<gene>
    <name evidence="10" type="primary">LOC114500658</name>
</gene>
<evidence type="ECO:0000256" key="5">
    <source>
        <dbReference type="ARBA" id="ARBA00023005"/>
    </source>
</evidence>
<dbReference type="GeneID" id="114500658"/>
<dbReference type="Gene3D" id="1.10.210.10">
    <property type="entry name" value="Secretoglobin"/>
    <property type="match status" value="1"/>
</dbReference>
<keyword evidence="4" id="KW-0732">Signal</keyword>
<dbReference type="GO" id="GO:0019834">
    <property type="term" value="F:phospholipase A2 inhibitor activity"/>
    <property type="evidence" value="ECO:0007669"/>
    <property type="project" value="UniProtKB-KW"/>
</dbReference>
<dbReference type="KEGG" id="pdic:114500658"/>
<proteinExistence type="inferred from homology"/>
<dbReference type="PRINTS" id="PR00486">
    <property type="entry name" value="UTEROGLOBIN"/>
</dbReference>
<dbReference type="InterPro" id="IPR000329">
    <property type="entry name" value="Uteroglobin"/>
</dbReference>
<dbReference type="PANTHER" id="PTHR11332:SF6">
    <property type="entry name" value="SECRETOGLOBIN FAMILY 1D MEMBER 4"/>
    <property type="match status" value="1"/>
</dbReference>
<dbReference type="RefSeq" id="XP_035885472.1">
    <property type="nucleotide sequence ID" value="XM_036029579.1"/>
</dbReference>
<comment type="similarity">
    <text evidence="8">Belongs to the secretoglobin family. Lipophilin subfamily.</text>
</comment>
<keyword evidence="3" id="KW-0964">Secreted</keyword>
<dbReference type="InterPro" id="IPR016126">
    <property type="entry name" value="Secretoglobin"/>
</dbReference>
<dbReference type="GO" id="GO:0005615">
    <property type="term" value="C:extracellular space"/>
    <property type="evidence" value="ECO:0007669"/>
    <property type="project" value="TreeGrafter"/>
</dbReference>
<dbReference type="AlphaFoldDB" id="A0A7E6E336"/>